<name>A0A517NV42_9BACT</name>
<dbReference type="EMBL" id="CP036526">
    <property type="protein sequence ID" value="QDT10990.1"/>
    <property type="molecule type" value="Genomic_DNA"/>
</dbReference>
<evidence type="ECO:0000256" key="1">
    <source>
        <dbReference type="SAM" id="MobiDB-lite"/>
    </source>
</evidence>
<protein>
    <submittedName>
        <fullName evidence="2">Uncharacterized protein</fullName>
    </submittedName>
</protein>
<sequence length="159" mass="18061">MNYLLAAFIVCGVLFACPKKFSKSDPSIIYLHSRKRGVHVHLPPDSDPYAKRPLGALARDWLRYNAQWHCWKPAPMYYFKGHIEVSSEDSIIKIINSSVAWGCWVRPLTMVDLDFIAAVRSDESAVKYNRDTSMYVDWHGPGSAQTKGQNQAMDAKPRS</sequence>
<proteinExistence type="predicted"/>
<feature type="compositionally biased region" description="Polar residues" evidence="1">
    <location>
        <begin position="143"/>
        <end position="152"/>
    </location>
</feature>
<evidence type="ECO:0000313" key="3">
    <source>
        <dbReference type="Proteomes" id="UP000319817"/>
    </source>
</evidence>
<gene>
    <name evidence="2" type="ORF">K239x_29830</name>
</gene>
<feature type="region of interest" description="Disordered" evidence="1">
    <location>
        <begin position="139"/>
        <end position="159"/>
    </location>
</feature>
<dbReference type="Proteomes" id="UP000319817">
    <property type="component" value="Chromosome"/>
</dbReference>
<organism evidence="2 3">
    <name type="scientific">Stieleria marina</name>
    <dbReference type="NCBI Taxonomy" id="1930275"/>
    <lineage>
        <taxon>Bacteria</taxon>
        <taxon>Pseudomonadati</taxon>
        <taxon>Planctomycetota</taxon>
        <taxon>Planctomycetia</taxon>
        <taxon>Pirellulales</taxon>
        <taxon>Pirellulaceae</taxon>
        <taxon>Stieleria</taxon>
    </lineage>
</organism>
<reference evidence="2 3" key="1">
    <citation type="submission" date="2019-02" db="EMBL/GenBank/DDBJ databases">
        <title>Deep-cultivation of Planctomycetes and their phenomic and genomic characterization uncovers novel biology.</title>
        <authorList>
            <person name="Wiegand S."/>
            <person name="Jogler M."/>
            <person name="Boedeker C."/>
            <person name="Pinto D."/>
            <person name="Vollmers J."/>
            <person name="Rivas-Marin E."/>
            <person name="Kohn T."/>
            <person name="Peeters S.H."/>
            <person name="Heuer A."/>
            <person name="Rast P."/>
            <person name="Oberbeckmann S."/>
            <person name="Bunk B."/>
            <person name="Jeske O."/>
            <person name="Meyerdierks A."/>
            <person name="Storesund J.E."/>
            <person name="Kallscheuer N."/>
            <person name="Luecker S."/>
            <person name="Lage O.M."/>
            <person name="Pohl T."/>
            <person name="Merkel B.J."/>
            <person name="Hornburger P."/>
            <person name="Mueller R.-W."/>
            <person name="Bruemmer F."/>
            <person name="Labrenz M."/>
            <person name="Spormann A.M."/>
            <person name="Op den Camp H."/>
            <person name="Overmann J."/>
            <person name="Amann R."/>
            <person name="Jetten M.S.M."/>
            <person name="Mascher T."/>
            <person name="Medema M.H."/>
            <person name="Devos D.P."/>
            <person name="Kaster A.-K."/>
            <person name="Ovreas L."/>
            <person name="Rohde M."/>
            <person name="Galperin M.Y."/>
            <person name="Jogler C."/>
        </authorList>
    </citation>
    <scope>NUCLEOTIDE SEQUENCE [LARGE SCALE GENOMIC DNA]</scope>
    <source>
        <strain evidence="2 3">K23_9</strain>
    </source>
</reference>
<accession>A0A517NV42</accession>
<dbReference type="AlphaFoldDB" id="A0A517NV42"/>
<evidence type="ECO:0000313" key="2">
    <source>
        <dbReference type="EMBL" id="QDT10990.1"/>
    </source>
</evidence>
<keyword evidence="3" id="KW-1185">Reference proteome</keyword>